<dbReference type="SUPFAM" id="SSF52799">
    <property type="entry name" value="(Phosphotyrosine protein) phosphatases II"/>
    <property type="match status" value="1"/>
</dbReference>
<dbReference type="InterPro" id="IPR016130">
    <property type="entry name" value="Tyr_Pase_AS"/>
</dbReference>
<dbReference type="HOGENOM" id="CLU_139019_0_0_14"/>
<evidence type="ECO:0000256" key="2">
    <source>
        <dbReference type="ARBA" id="ARBA00022912"/>
    </source>
</evidence>
<gene>
    <name evidence="4" type="ORF">STAIW_v1c05250</name>
</gene>
<dbReference type="InterPro" id="IPR000387">
    <property type="entry name" value="Tyr_Pase_dom"/>
</dbReference>
<dbReference type="OrthoDB" id="397722at2"/>
<evidence type="ECO:0000259" key="3">
    <source>
        <dbReference type="PROSITE" id="PS50056"/>
    </source>
</evidence>
<evidence type="ECO:0000313" key="5">
    <source>
        <dbReference type="Proteomes" id="UP000014984"/>
    </source>
</evidence>
<sequence length="151" mass="17758">MYKKIINNLYLGGMKTIPNDADLVLSCAEEIFNDINDSNEAKKIIKNSVKSIYYNFEDYPNIQDMDISLINDAINQIELNILNKKIYVHCVWGVNRSASIVFMYLVRNKLIGGRNYKEAQNEYWKIYPNHSPNPGWKTFLEFNFPYNFIKK</sequence>
<dbReference type="Gene3D" id="3.90.190.10">
    <property type="entry name" value="Protein tyrosine phosphatase superfamily"/>
    <property type="match status" value="1"/>
</dbReference>
<dbReference type="Pfam" id="PF00782">
    <property type="entry name" value="DSPc"/>
    <property type="match status" value="1"/>
</dbReference>
<dbReference type="PROSITE" id="PS00383">
    <property type="entry name" value="TYR_PHOSPHATASE_1"/>
    <property type="match status" value="1"/>
</dbReference>
<keyword evidence="2" id="KW-0904">Protein phosphatase</keyword>
<dbReference type="KEGG" id="stai:STAIW_v1c05250"/>
<dbReference type="InterPro" id="IPR020422">
    <property type="entry name" value="TYR_PHOSPHATASE_DUAL_dom"/>
</dbReference>
<dbReference type="SMART" id="SM00195">
    <property type="entry name" value="DSPc"/>
    <property type="match status" value="1"/>
</dbReference>
<dbReference type="InterPro" id="IPR000340">
    <property type="entry name" value="Dual-sp_phosphatase_cat-dom"/>
</dbReference>
<dbReference type="PROSITE" id="PS50056">
    <property type="entry name" value="TYR_PHOSPHATASE_2"/>
    <property type="match status" value="1"/>
</dbReference>
<evidence type="ECO:0000256" key="1">
    <source>
        <dbReference type="ARBA" id="ARBA00022801"/>
    </source>
</evidence>
<proteinExistence type="predicted"/>
<dbReference type="AlphaFoldDB" id="S5LTV9"/>
<protein>
    <recommendedName>
        <fullName evidence="3">Tyrosine specific protein phosphatases domain-containing protein</fullName>
    </recommendedName>
</protein>
<feature type="domain" description="Tyrosine specific protein phosphatases" evidence="3">
    <location>
        <begin position="71"/>
        <end position="110"/>
    </location>
</feature>
<evidence type="ECO:0000313" key="4">
    <source>
        <dbReference type="EMBL" id="AGR41154.1"/>
    </source>
</evidence>
<organism evidence="4 5">
    <name type="scientific">Spiroplasma taiwanense CT-1</name>
    <dbReference type="NCBI Taxonomy" id="1276220"/>
    <lineage>
        <taxon>Bacteria</taxon>
        <taxon>Bacillati</taxon>
        <taxon>Mycoplasmatota</taxon>
        <taxon>Mollicutes</taxon>
        <taxon>Entomoplasmatales</taxon>
        <taxon>Spiroplasmataceae</taxon>
        <taxon>Spiroplasma</taxon>
    </lineage>
</organism>
<reference evidence="4 5" key="1">
    <citation type="journal article" date="2013" name="Genome Biol. Evol.">
        <title>Comparison of metabolic capacities and inference of gene content evolution in mosquito-associated Spiroplasma diminutum and S. taiwanense.</title>
        <authorList>
            <person name="Lo W.S."/>
            <person name="Ku C."/>
            <person name="Chen L.L."/>
            <person name="Chang T.H."/>
            <person name="Kuo C.H."/>
        </authorList>
    </citation>
    <scope>NUCLEOTIDE SEQUENCE [LARGE SCALE GENOMIC DNA]</scope>
    <source>
        <strain evidence="4">CT-1</strain>
    </source>
</reference>
<dbReference type="GO" id="GO:0004721">
    <property type="term" value="F:phosphoprotein phosphatase activity"/>
    <property type="evidence" value="ECO:0007669"/>
    <property type="project" value="UniProtKB-KW"/>
</dbReference>
<name>S5LTV9_9MOLU</name>
<dbReference type="EMBL" id="CP005074">
    <property type="protein sequence ID" value="AGR41154.1"/>
    <property type="molecule type" value="Genomic_DNA"/>
</dbReference>
<dbReference type="STRING" id="1276220.STAIW_v1c05250"/>
<dbReference type="PATRIC" id="fig|1276220.3.peg.533"/>
<keyword evidence="5" id="KW-1185">Reference proteome</keyword>
<accession>S5LTV9</accession>
<dbReference type="eggNOG" id="COG2453">
    <property type="taxonomic scope" value="Bacteria"/>
</dbReference>
<dbReference type="Proteomes" id="UP000014984">
    <property type="component" value="Chromosome"/>
</dbReference>
<dbReference type="InterPro" id="IPR029021">
    <property type="entry name" value="Prot-tyrosine_phosphatase-like"/>
</dbReference>
<keyword evidence="1" id="KW-0378">Hydrolase</keyword>
<dbReference type="RefSeq" id="WP_020834293.1">
    <property type="nucleotide sequence ID" value="NC_021846.1"/>
</dbReference>